<reference evidence="4" key="1">
    <citation type="journal article" date="2019" name="Int. J. Syst. Evol. Microbiol.">
        <title>The Global Catalogue of Microorganisms (GCM) 10K type strain sequencing project: providing services to taxonomists for standard genome sequencing and annotation.</title>
        <authorList>
            <consortium name="The Broad Institute Genomics Platform"/>
            <consortium name="The Broad Institute Genome Sequencing Center for Infectious Disease"/>
            <person name="Wu L."/>
            <person name="Ma J."/>
        </authorList>
    </citation>
    <scope>NUCLEOTIDE SEQUENCE [LARGE SCALE GENOMIC DNA]</scope>
    <source>
        <strain evidence="4">KCTC 52141</strain>
    </source>
</reference>
<dbReference type="InterPro" id="IPR010559">
    <property type="entry name" value="Sig_transdc_His_kin_internal"/>
</dbReference>
<dbReference type="InterPro" id="IPR003594">
    <property type="entry name" value="HATPase_dom"/>
</dbReference>
<dbReference type="InterPro" id="IPR036890">
    <property type="entry name" value="HATPase_C_sf"/>
</dbReference>
<dbReference type="RefSeq" id="WP_339617429.1">
    <property type="nucleotide sequence ID" value="NZ_AP031500.1"/>
</dbReference>
<accession>A0ABV7HQU5</accession>
<dbReference type="Proteomes" id="UP001595548">
    <property type="component" value="Unassembled WGS sequence"/>
</dbReference>
<dbReference type="SUPFAM" id="SSF55874">
    <property type="entry name" value="ATPase domain of HSP90 chaperone/DNA topoisomerase II/histidine kinase"/>
    <property type="match status" value="1"/>
</dbReference>
<keyword evidence="4" id="KW-1185">Reference proteome</keyword>
<protein>
    <submittedName>
        <fullName evidence="3">Sensor histidine kinase</fullName>
        <ecNumber evidence="3">2.7.13.3</ecNumber>
    </submittedName>
</protein>
<name>A0ABV7HQU5_9GAMM</name>
<dbReference type="PANTHER" id="PTHR34220">
    <property type="entry name" value="SENSOR HISTIDINE KINASE YPDA"/>
    <property type="match status" value="1"/>
</dbReference>
<comment type="caution">
    <text evidence="3">The sequence shown here is derived from an EMBL/GenBank/DDBJ whole genome shotgun (WGS) entry which is preliminary data.</text>
</comment>
<gene>
    <name evidence="3" type="ORF">ACFOEB_02275</name>
</gene>
<feature type="transmembrane region" description="Helical" evidence="1">
    <location>
        <begin position="79"/>
        <end position="107"/>
    </location>
</feature>
<dbReference type="PANTHER" id="PTHR34220:SF7">
    <property type="entry name" value="SENSOR HISTIDINE KINASE YPDA"/>
    <property type="match status" value="1"/>
</dbReference>
<evidence type="ECO:0000313" key="3">
    <source>
        <dbReference type="EMBL" id="MFC3154012.1"/>
    </source>
</evidence>
<evidence type="ECO:0000256" key="1">
    <source>
        <dbReference type="SAM" id="Phobius"/>
    </source>
</evidence>
<dbReference type="Pfam" id="PF02518">
    <property type="entry name" value="HATPase_c"/>
    <property type="match status" value="1"/>
</dbReference>
<keyword evidence="3" id="KW-0808">Transferase</keyword>
<proteinExistence type="predicted"/>
<dbReference type="Pfam" id="PF06580">
    <property type="entry name" value="His_kinase"/>
    <property type="match status" value="1"/>
</dbReference>
<feature type="transmembrane region" description="Helical" evidence="1">
    <location>
        <begin position="20"/>
        <end position="41"/>
    </location>
</feature>
<keyword evidence="1" id="KW-1133">Transmembrane helix</keyword>
<feature type="transmembrane region" description="Helical" evidence="1">
    <location>
        <begin position="119"/>
        <end position="138"/>
    </location>
</feature>
<dbReference type="SMART" id="SM00387">
    <property type="entry name" value="HATPase_c"/>
    <property type="match status" value="1"/>
</dbReference>
<dbReference type="Gene3D" id="3.30.565.10">
    <property type="entry name" value="Histidine kinase-like ATPase, C-terminal domain"/>
    <property type="match status" value="1"/>
</dbReference>
<evidence type="ECO:0000313" key="4">
    <source>
        <dbReference type="Proteomes" id="UP001595548"/>
    </source>
</evidence>
<dbReference type="EC" id="2.7.13.3" evidence="3"/>
<keyword evidence="1" id="KW-0812">Transmembrane</keyword>
<dbReference type="EMBL" id="JBHRTL010000003">
    <property type="protein sequence ID" value="MFC3154012.1"/>
    <property type="molecule type" value="Genomic_DNA"/>
</dbReference>
<feature type="transmembrane region" description="Helical" evidence="1">
    <location>
        <begin position="53"/>
        <end position="73"/>
    </location>
</feature>
<evidence type="ECO:0000259" key="2">
    <source>
        <dbReference type="SMART" id="SM00387"/>
    </source>
</evidence>
<dbReference type="InterPro" id="IPR050640">
    <property type="entry name" value="Bact_2-comp_sensor_kinase"/>
</dbReference>
<keyword evidence="1" id="KW-0472">Membrane</keyword>
<keyword evidence="3" id="KW-0418">Kinase</keyword>
<sequence>MNNARLLKPVLYDDSGQYWIGQLIFWFGLSVVPFMGMVLWYERAEWIYIQHMYLQAAMGLVLSQVLAYAYLAIWPLNAIIRMVLALFLAGLTAFGWTALRVITYIWLTGEEGIWAEFGGWYFGAFYIYLCWSALYHGLNYYLLLQVEHAAHLQDIERARYEQIKRLKAEAVAREAQLKMLRYQINPHFLFNTLHSIYALVRLKDEKKSLSMIDRLGKFLRYSLEYDPNVKTTLDDEIKTLSLYIDIERIRFSDRLELNFHVDEQASRAQVPSLLLQPLIENAVKYAVAGTEQGASIDISARVADERWLVISVADNGPGFGKARSDSVPSHGVGLRNISERLETLFGENYQFQLLDVEPHGLNVEIQIPYLT</sequence>
<dbReference type="GO" id="GO:0004673">
    <property type="term" value="F:protein histidine kinase activity"/>
    <property type="evidence" value="ECO:0007669"/>
    <property type="project" value="UniProtKB-EC"/>
</dbReference>
<organism evidence="3 4">
    <name type="scientific">Gilvimarinus japonicus</name>
    <dbReference type="NCBI Taxonomy" id="1796469"/>
    <lineage>
        <taxon>Bacteria</taxon>
        <taxon>Pseudomonadati</taxon>
        <taxon>Pseudomonadota</taxon>
        <taxon>Gammaproteobacteria</taxon>
        <taxon>Cellvibrionales</taxon>
        <taxon>Cellvibrionaceae</taxon>
        <taxon>Gilvimarinus</taxon>
    </lineage>
</organism>
<feature type="domain" description="Histidine kinase/HSP90-like ATPase" evidence="2">
    <location>
        <begin position="266"/>
        <end position="371"/>
    </location>
</feature>